<dbReference type="EMBL" id="JADNRY010000155">
    <property type="protein sequence ID" value="KAF9063050.1"/>
    <property type="molecule type" value="Genomic_DNA"/>
</dbReference>
<evidence type="ECO:0000313" key="2">
    <source>
        <dbReference type="EMBL" id="KAF9063050.1"/>
    </source>
</evidence>
<dbReference type="Proteomes" id="UP000772434">
    <property type="component" value="Unassembled WGS sequence"/>
</dbReference>
<evidence type="ECO:0000256" key="1">
    <source>
        <dbReference type="SAM" id="Phobius"/>
    </source>
</evidence>
<keyword evidence="1" id="KW-0812">Transmembrane</keyword>
<reference evidence="2" key="1">
    <citation type="submission" date="2020-11" db="EMBL/GenBank/DDBJ databases">
        <authorList>
            <consortium name="DOE Joint Genome Institute"/>
            <person name="Ahrendt S."/>
            <person name="Riley R."/>
            <person name="Andreopoulos W."/>
            <person name="Labutti K."/>
            <person name="Pangilinan J."/>
            <person name="Ruiz-Duenas F.J."/>
            <person name="Barrasa J.M."/>
            <person name="Sanchez-Garcia M."/>
            <person name="Camarero S."/>
            <person name="Miyauchi S."/>
            <person name="Serrano A."/>
            <person name="Linde D."/>
            <person name="Babiker R."/>
            <person name="Drula E."/>
            <person name="Ayuso-Fernandez I."/>
            <person name="Pacheco R."/>
            <person name="Padilla G."/>
            <person name="Ferreira P."/>
            <person name="Barriuso J."/>
            <person name="Kellner H."/>
            <person name="Castanera R."/>
            <person name="Alfaro M."/>
            <person name="Ramirez L."/>
            <person name="Pisabarro A.G."/>
            <person name="Kuo A."/>
            <person name="Tritt A."/>
            <person name="Lipzen A."/>
            <person name="He G."/>
            <person name="Yan M."/>
            <person name="Ng V."/>
            <person name="Cullen D."/>
            <person name="Martin F."/>
            <person name="Rosso M.-N."/>
            <person name="Henrissat B."/>
            <person name="Hibbett D."/>
            <person name="Martinez A.T."/>
            <person name="Grigoriev I.V."/>
        </authorList>
    </citation>
    <scope>NUCLEOTIDE SEQUENCE</scope>
    <source>
        <strain evidence="2">AH 40177</strain>
    </source>
</reference>
<accession>A0A9P5PJB2</accession>
<sequence>MCRGYSVLLMVPAVSFSLAIEAIVFIGLGYRNLMAQRRGLAAFGHCDLTRFEDDVPIACPSVLRMYINENTGNYFPLDVSSGNLGLKRTSGVKRHSNNLALLGKGKL</sequence>
<keyword evidence="1" id="KW-1133">Transmembrane helix</keyword>
<protein>
    <submittedName>
        <fullName evidence="2">Uncharacterized protein</fullName>
    </submittedName>
</protein>
<evidence type="ECO:0000313" key="3">
    <source>
        <dbReference type="Proteomes" id="UP000772434"/>
    </source>
</evidence>
<dbReference type="AlphaFoldDB" id="A0A9P5PJB2"/>
<keyword evidence="1" id="KW-0472">Membrane</keyword>
<organism evidence="2 3">
    <name type="scientific">Rhodocollybia butyracea</name>
    <dbReference type="NCBI Taxonomy" id="206335"/>
    <lineage>
        <taxon>Eukaryota</taxon>
        <taxon>Fungi</taxon>
        <taxon>Dikarya</taxon>
        <taxon>Basidiomycota</taxon>
        <taxon>Agaricomycotina</taxon>
        <taxon>Agaricomycetes</taxon>
        <taxon>Agaricomycetidae</taxon>
        <taxon>Agaricales</taxon>
        <taxon>Marasmiineae</taxon>
        <taxon>Omphalotaceae</taxon>
        <taxon>Rhodocollybia</taxon>
    </lineage>
</organism>
<name>A0A9P5PJB2_9AGAR</name>
<feature type="transmembrane region" description="Helical" evidence="1">
    <location>
        <begin position="6"/>
        <end position="30"/>
    </location>
</feature>
<keyword evidence="3" id="KW-1185">Reference proteome</keyword>
<proteinExistence type="predicted"/>
<gene>
    <name evidence="2" type="ORF">BDP27DRAFT_253622</name>
</gene>
<comment type="caution">
    <text evidence="2">The sequence shown here is derived from an EMBL/GenBank/DDBJ whole genome shotgun (WGS) entry which is preliminary data.</text>
</comment>